<sequence length="168" mass="18692">MRVYYADWQMECCGTPFAVGDEIAWRLLPAAQEDDCYGATARVEHHGGPDRETVGRVRAIELVRQLYVVHTDPRVRERLDRALEPDQESEGLVLLPSPYTWEPVPGAHTLEPVAACPRWFEQEEPGRDPGPQRIRRTTGALVTLDVTGTGPLPPKASGAAPDEPGDWR</sequence>
<gene>
    <name evidence="2" type="ORF">AB0H04_42300</name>
</gene>
<comment type="caution">
    <text evidence="2">The sequence shown here is derived from an EMBL/GenBank/DDBJ whole genome shotgun (WGS) entry which is preliminary data.</text>
</comment>
<dbReference type="Proteomes" id="UP001551011">
    <property type="component" value="Unassembled WGS sequence"/>
</dbReference>
<dbReference type="Pfam" id="PF20218">
    <property type="entry name" value="DUF6578"/>
    <property type="match status" value="1"/>
</dbReference>
<keyword evidence="3" id="KW-1185">Reference proteome</keyword>
<feature type="region of interest" description="Disordered" evidence="1">
    <location>
        <begin position="122"/>
        <end position="168"/>
    </location>
</feature>
<dbReference type="RefSeq" id="WP_199924835.1">
    <property type="nucleotide sequence ID" value="NZ_JBEXDP010000055.1"/>
</dbReference>
<accession>A0ABV3AN61</accession>
<evidence type="ECO:0000313" key="2">
    <source>
        <dbReference type="EMBL" id="MEU5713378.1"/>
    </source>
</evidence>
<proteinExistence type="predicted"/>
<dbReference type="EMBL" id="JBFAEG010000050">
    <property type="protein sequence ID" value="MEU5713378.1"/>
    <property type="molecule type" value="Genomic_DNA"/>
</dbReference>
<name>A0ABV3AN61_9ACTN</name>
<organism evidence="2 3">
    <name type="scientific">Streptomyces flaveolus</name>
    <dbReference type="NCBI Taxonomy" id="67297"/>
    <lineage>
        <taxon>Bacteria</taxon>
        <taxon>Bacillati</taxon>
        <taxon>Actinomycetota</taxon>
        <taxon>Actinomycetes</taxon>
        <taxon>Kitasatosporales</taxon>
        <taxon>Streptomycetaceae</taxon>
        <taxon>Streptomyces</taxon>
    </lineage>
</organism>
<dbReference type="InterPro" id="IPR046485">
    <property type="entry name" value="DUF6578"/>
</dbReference>
<reference evidence="2 3" key="1">
    <citation type="submission" date="2024-06" db="EMBL/GenBank/DDBJ databases">
        <title>The Natural Products Discovery Center: Release of the First 8490 Sequenced Strains for Exploring Actinobacteria Biosynthetic Diversity.</title>
        <authorList>
            <person name="Kalkreuter E."/>
            <person name="Kautsar S.A."/>
            <person name="Yang D."/>
            <person name="Bader C.D."/>
            <person name="Teijaro C.N."/>
            <person name="Fluegel L."/>
            <person name="Davis C.M."/>
            <person name="Simpson J.R."/>
            <person name="Lauterbach L."/>
            <person name="Steele A.D."/>
            <person name="Gui C."/>
            <person name="Meng S."/>
            <person name="Li G."/>
            <person name="Viehrig K."/>
            <person name="Ye F."/>
            <person name="Su P."/>
            <person name="Kiefer A.F."/>
            <person name="Nichols A."/>
            <person name="Cepeda A.J."/>
            <person name="Yan W."/>
            <person name="Fan B."/>
            <person name="Jiang Y."/>
            <person name="Adhikari A."/>
            <person name="Zheng C.-J."/>
            <person name="Schuster L."/>
            <person name="Cowan T.M."/>
            <person name="Smanski M.J."/>
            <person name="Chevrette M.G."/>
            <person name="De Carvalho L.P.S."/>
            <person name="Shen B."/>
        </authorList>
    </citation>
    <scope>NUCLEOTIDE SEQUENCE [LARGE SCALE GENOMIC DNA]</scope>
    <source>
        <strain evidence="2 3">NPDC020594</strain>
    </source>
</reference>
<evidence type="ECO:0000313" key="3">
    <source>
        <dbReference type="Proteomes" id="UP001551011"/>
    </source>
</evidence>
<protein>
    <submittedName>
        <fullName evidence="2">DUF6578 domain-containing protein</fullName>
    </submittedName>
</protein>
<evidence type="ECO:0000256" key="1">
    <source>
        <dbReference type="SAM" id="MobiDB-lite"/>
    </source>
</evidence>